<sequence length="245" mass="27344">MVQFIFSRNGDFLLEKMIKIKRFKPGEIAGLTGKISIVLSILLMLGTVVFADSSPKQKVSKDMHVKINRTSYFLFERPEVKVEIKYGESEFTKREKAAREEEIKRVAEEGARIVIARDRYNLSGVPNIDYLRSLYKSAAGEFGIDWKLLEAVHQIESGKSGSTLRSSYAGATGPMQFLSSTFRHYAVDGNGDGVLDVCNLEDSVFTAAKYLANGGADRGDIDSALFNYNHSWSYVAKVKDIMNSI</sequence>
<evidence type="ECO:0000313" key="3">
    <source>
        <dbReference type="EMBL" id="PIT97519.1"/>
    </source>
</evidence>
<dbReference type="GO" id="GO:0009253">
    <property type="term" value="P:peptidoglycan catabolic process"/>
    <property type="evidence" value="ECO:0007669"/>
    <property type="project" value="TreeGrafter"/>
</dbReference>
<dbReference type="CDD" id="cd13399">
    <property type="entry name" value="Slt35-like"/>
    <property type="match status" value="1"/>
</dbReference>
<dbReference type="PANTHER" id="PTHR30163">
    <property type="entry name" value="MEMBRANE-BOUND LYTIC MUREIN TRANSGLYCOSYLASE B"/>
    <property type="match status" value="1"/>
</dbReference>
<protein>
    <recommendedName>
        <fullName evidence="2">Transglycosylase SLT domain-containing protein</fullName>
    </recommendedName>
</protein>
<gene>
    <name evidence="3" type="ORF">COT77_00935</name>
</gene>
<evidence type="ECO:0000313" key="4">
    <source>
        <dbReference type="Proteomes" id="UP000228596"/>
    </source>
</evidence>
<dbReference type="InterPro" id="IPR043426">
    <property type="entry name" value="MltB-like"/>
</dbReference>
<dbReference type="AlphaFoldDB" id="A0A2M6WXL5"/>
<name>A0A2M6WXL5_9BACT</name>
<organism evidence="3 4">
    <name type="scientific">Candidatus Berkelbacteria bacterium CG10_big_fil_rev_8_21_14_0_10_41_12</name>
    <dbReference type="NCBI Taxonomy" id="1974513"/>
    <lineage>
        <taxon>Bacteria</taxon>
        <taxon>Candidatus Berkelbacteria</taxon>
    </lineage>
</organism>
<dbReference type="Proteomes" id="UP000228596">
    <property type="component" value="Unassembled WGS sequence"/>
</dbReference>
<evidence type="ECO:0000259" key="2">
    <source>
        <dbReference type="Pfam" id="PF13406"/>
    </source>
</evidence>
<proteinExistence type="predicted"/>
<dbReference type="Pfam" id="PF13406">
    <property type="entry name" value="SLT_2"/>
    <property type="match status" value="1"/>
</dbReference>
<keyword evidence="1" id="KW-0472">Membrane</keyword>
<keyword evidence="1" id="KW-0812">Transmembrane</keyword>
<dbReference type="InterPro" id="IPR023346">
    <property type="entry name" value="Lysozyme-like_dom_sf"/>
</dbReference>
<feature type="transmembrane region" description="Helical" evidence="1">
    <location>
        <begin position="28"/>
        <end position="51"/>
    </location>
</feature>
<dbReference type="GO" id="GO:0008933">
    <property type="term" value="F:peptidoglycan lytic transglycosylase activity"/>
    <property type="evidence" value="ECO:0007669"/>
    <property type="project" value="TreeGrafter"/>
</dbReference>
<evidence type="ECO:0000256" key="1">
    <source>
        <dbReference type="SAM" id="Phobius"/>
    </source>
</evidence>
<accession>A0A2M6WXL5</accession>
<dbReference type="InterPro" id="IPR031304">
    <property type="entry name" value="SLT_2"/>
</dbReference>
<dbReference type="SUPFAM" id="SSF53955">
    <property type="entry name" value="Lysozyme-like"/>
    <property type="match status" value="1"/>
</dbReference>
<dbReference type="Gene3D" id="1.10.530.10">
    <property type="match status" value="1"/>
</dbReference>
<feature type="domain" description="Transglycosylase SLT" evidence="2">
    <location>
        <begin position="149"/>
        <end position="219"/>
    </location>
</feature>
<dbReference type="PANTHER" id="PTHR30163:SF8">
    <property type="entry name" value="LYTIC MUREIN TRANSGLYCOSYLASE"/>
    <property type="match status" value="1"/>
</dbReference>
<comment type="caution">
    <text evidence="3">The sequence shown here is derived from an EMBL/GenBank/DDBJ whole genome shotgun (WGS) entry which is preliminary data.</text>
</comment>
<keyword evidence="1" id="KW-1133">Transmembrane helix</keyword>
<reference evidence="4" key="1">
    <citation type="submission" date="2017-09" db="EMBL/GenBank/DDBJ databases">
        <title>Depth-based differentiation of microbial function through sediment-hosted aquifers and enrichment of novel symbionts in the deep terrestrial subsurface.</title>
        <authorList>
            <person name="Probst A.J."/>
            <person name="Ladd B."/>
            <person name="Jarett J.K."/>
            <person name="Geller-Mcgrath D.E."/>
            <person name="Sieber C.M.K."/>
            <person name="Emerson J.B."/>
            <person name="Anantharaman K."/>
            <person name="Thomas B.C."/>
            <person name="Malmstrom R."/>
            <person name="Stieglmeier M."/>
            <person name="Klingl A."/>
            <person name="Woyke T."/>
            <person name="Ryan C.M."/>
            <person name="Banfield J.F."/>
        </authorList>
    </citation>
    <scope>NUCLEOTIDE SEQUENCE [LARGE SCALE GENOMIC DNA]</scope>
</reference>
<dbReference type="EMBL" id="PEZV01000006">
    <property type="protein sequence ID" value="PIT97519.1"/>
    <property type="molecule type" value="Genomic_DNA"/>
</dbReference>